<feature type="compositionally biased region" description="Basic residues" evidence="1">
    <location>
        <begin position="404"/>
        <end position="416"/>
    </location>
</feature>
<evidence type="ECO:0000313" key="2">
    <source>
        <dbReference type="EMBL" id="EGG00115.1"/>
    </source>
</evidence>
<dbReference type="HOGENOM" id="CLU_025212_3_1_1"/>
<gene>
    <name evidence="2" type="ORF">MELLADRAFT_93769</name>
</gene>
<dbReference type="AlphaFoldDB" id="F4S568"/>
<dbReference type="Proteomes" id="UP000001072">
    <property type="component" value="Unassembled WGS sequence"/>
</dbReference>
<feature type="compositionally biased region" description="Basic residues" evidence="1">
    <location>
        <begin position="342"/>
        <end position="354"/>
    </location>
</feature>
<dbReference type="KEGG" id="mlr:MELLADRAFT_93769"/>
<feature type="compositionally biased region" description="Acidic residues" evidence="1">
    <location>
        <begin position="420"/>
        <end position="461"/>
    </location>
</feature>
<protein>
    <submittedName>
        <fullName evidence="2">Uncharacterized protein</fullName>
    </submittedName>
</protein>
<feature type="compositionally biased region" description="Polar residues" evidence="1">
    <location>
        <begin position="364"/>
        <end position="397"/>
    </location>
</feature>
<organism evidence="3">
    <name type="scientific">Melampsora larici-populina (strain 98AG31 / pathotype 3-4-7)</name>
    <name type="common">Poplar leaf rust fungus</name>
    <dbReference type="NCBI Taxonomy" id="747676"/>
    <lineage>
        <taxon>Eukaryota</taxon>
        <taxon>Fungi</taxon>
        <taxon>Dikarya</taxon>
        <taxon>Basidiomycota</taxon>
        <taxon>Pucciniomycotina</taxon>
        <taxon>Pucciniomycetes</taxon>
        <taxon>Pucciniales</taxon>
        <taxon>Melampsoraceae</taxon>
        <taxon>Melampsora</taxon>
    </lineage>
</organism>
<feature type="region of interest" description="Disordered" evidence="1">
    <location>
        <begin position="333"/>
        <end position="461"/>
    </location>
</feature>
<dbReference type="InParanoid" id="F4S568"/>
<reference evidence="3" key="1">
    <citation type="journal article" date="2011" name="Proc. Natl. Acad. Sci. U.S.A.">
        <title>Obligate biotrophy features unraveled by the genomic analysis of rust fungi.</title>
        <authorList>
            <person name="Duplessis S."/>
            <person name="Cuomo C.A."/>
            <person name="Lin Y.-C."/>
            <person name="Aerts A."/>
            <person name="Tisserant E."/>
            <person name="Veneault-Fourrey C."/>
            <person name="Joly D.L."/>
            <person name="Hacquard S."/>
            <person name="Amselem J."/>
            <person name="Cantarel B.L."/>
            <person name="Chiu R."/>
            <person name="Coutinho P.M."/>
            <person name="Feau N."/>
            <person name="Field M."/>
            <person name="Frey P."/>
            <person name="Gelhaye E."/>
            <person name="Goldberg J."/>
            <person name="Grabherr M.G."/>
            <person name="Kodira C.D."/>
            <person name="Kohler A."/>
            <person name="Kuees U."/>
            <person name="Lindquist E.A."/>
            <person name="Lucas S.M."/>
            <person name="Mago R."/>
            <person name="Mauceli E."/>
            <person name="Morin E."/>
            <person name="Murat C."/>
            <person name="Pangilinan J.L."/>
            <person name="Park R."/>
            <person name="Pearson M."/>
            <person name="Quesneville H."/>
            <person name="Rouhier N."/>
            <person name="Sakthikumar S."/>
            <person name="Salamov A.A."/>
            <person name="Schmutz J."/>
            <person name="Selles B."/>
            <person name="Shapiro H."/>
            <person name="Tanguay P."/>
            <person name="Tuskan G.A."/>
            <person name="Henrissat B."/>
            <person name="Van de Peer Y."/>
            <person name="Rouze P."/>
            <person name="Ellis J.G."/>
            <person name="Dodds P.N."/>
            <person name="Schein J.E."/>
            <person name="Zhong S."/>
            <person name="Hamelin R.C."/>
            <person name="Grigoriev I.V."/>
            <person name="Szabo L.J."/>
            <person name="Martin F."/>
        </authorList>
    </citation>
    <scope>NUCLEOTIDE SEQUENCE [LARGE SCALE GENOMIC DNA]</scope>
    <source>
        <strain evidence="3">98AG31 / pathotype 3-4-7</strain>
    </source>
</reference>
<evidence type="ECO:0000313" key="3">
    <source>
        <dbReference type="Proteomes" id="UP000001072"/>
    </source>
</evidence>
<sequence length="461" mass="52053">MLMAALIGGISKTMAHSNAGPTKKGKLNCYARFLSFGKEALEIELPPRSDQAGWGHRNKKLRDLWKSKSLDEQMVFRDPFFFALAKLPNLSLSNEEHVTELENDDEFNENKNPVAQLVSAPKIHQLSEADELKYRPIFDKLVDVDKVHANHGKPESTDSMATMQLKSLAAFQAAHHGFATVCQRFHIHYHLTALSCDVEDGWNRVLSTDKTFSTWADDNLKLTTKFKYYVHGKAVAQEIEKKQPQPVDARRGELTRELNKLLNVHMPGKIFPKSGNPYEIIEAKGWPIRLNLKPECSLLPEELAMGFRDCNDALKKKWLTDIQTGHFTIEKIPASEMIPTKRQQKHKSSKKQKSKSTQPHAASPINTQEQTQDQGTSAQGLSQPSQTQTLSDRTQLQKGDLSKTKKTKKSKKSAKKVRQDDDESSETEPDESEPDESEPDESEPDESEPDESEPDESEPEL</sequence>
<dbReference type="EMBL" id="GL883150">
    <property type="protein sequence ID" value="EGG00115.1"/>
    <property type="molecule type" value="Genomic_DNA"/>
</dbReference>
<accession>F4S568</accession>
<proteinExistence type="predicted"/>
<dbReference type="GeneID" id="18936687"/>
<keyword evidence="3" id="KW-1185">Reference proteome</keyword>
<dbReference type="RefSeq" id="XP_007416518.1">
    <property type="nucleotide sequence ID" value="XM_007416456.1"/>
</dbReference>
<dbReference type="VEuPathDB" id="FungiDB:MELLADRAFT_93769"/>
<name>F4S568_MELLP</name>
<evidence type="ECO:0000256" key="1">
    <source>
        <dbReference type="SAM" id="MobiDB-lite"/>
    </source>
</evidence>